<reference evidence="5" key="1">
    <citation type="submission" date="2018-03" db="EMBL/GenBank/DDBJ databases">
        <authorList>
            <person name="Zecchin S."/>
        </authorList>
    </citation>
    <scope>NUCLEOTIDE SEQUENCE [LARGE SCALE GENOMIC DNA]</scope>
</reference>
<dbReference type="Pfam" id="PF13426">
    <property type="entry name" value="PAS_9"/>
    <property type="match status" value="1"/>
</dbReference>
<feature type="domain" description="PAS" evidence="2">
    <location>
        <begin position="91"/>
        <end position="133"/>
    </location>
</feature>
<dbReference type="Proteomes" id="UP000245125">
    <property type="component" value="Unassembled WGS sequence"/>
</dbReference>
<feature type="domain" description="PAC" evidence="3">
    <location>
        <begin position="170"/>
        <end position="221"/>
    </location>
</feature>
<dbReference type="EMBL" id="OUUY01000056">
    <property type="protein sequence ID" value="SPP99999.1"/>
    <property type="molecule type" value="Genomic_DNA"/>
</dbReference>
<dbReference type="SMART" id="SM00387">
    <property type="entry name" value="HATPase_c"/>
    <property type="match status" value="1"/>
</dbReference>
<name>A0A2U3QFB1_9BACT</name>
<feature type="transmembrane region" description="Helical" evidence="1">
    <location>
        <begin position="12"/>
        <end position="37"/>
    </location>
</feature>
<accession>A0A2U3QFB1</accession>
<dbReference type="PANTHER" id="PTHR43065:SF23">
    <property type="entry name" value="SENSOR HISTIDINE KINASE PDTAS"/>
    <property type="match status" value="1"/>
</dbReference>
<dbReference type="InterPro" id="IPR035965">
    <property type="entry name" value="PAS-like_dom_sf"/>
</dbReference>
<dbReference type="Pfam" id="PF07568">
    <property type="entry name" value="HisKA_2"/>
    <property type="match status" value="1"/>
</dbReference>
<dbReference type="SUPFAM" id="SSF55785">
    <property type="entry name" value="PYP-like sensor domain (PAS domain)"/>
    <property type="match status" value="1"/>
</dbReference>
<dbReference type="Pfam" id="PF02518">
    <property type="entry name" value="HATPase_c"/>
    <property type="match status" value="1"/>
</dbReference>
<dbReference type="InterPro" id="IPR000014">
    <property type="entry name" value="PAS"/>
</dbReference>
<dbReference type="InterPro" id="IPR036890">
    <property type="entry name" value="HATPase_C_sf"/>
</dbReference>
<keyword evidence="1" id="KW-0812">Transmembrane</keyword>
<dbReference type="CDD" id="cd00130">
    <property type="entry name" value="PAS"/>
    <property type="match status" value="1"/>
</dbReference>
<protein>
    <recommendedName>
        <fullName evidence="6">Histidine kinase</fullName>
    </recommendedName>
</protein>
<dbReference type="PROSITE" id="PS50113">
    <property type="entry name" value="PAC"/>
    <property type="match status" value="1"/>
</dbReference>
<evidence type="ECO:0000256" key="1">
    <source>
        <dbReference type="SAM" id="Phobius"/>
    </source>
</evidence>
<dbReference type="InterPro" id="IPR003594">
    <property type="entry name" value="HATPase_dom"/>
</dbReference>
<dbReference type="AlphaFoldDB" id="A0A2U3QFB1"/>
<dbReference type="Gene3D" id="3.30.565.10">
    <property type="entry name" value="Histidine kinase-like ATPase, C-terminal domain"/>
    <property type="match status" value="1"/>
</dbReference>
<evidence type="ECO:0000259" key="2">
    <source>
        <dbReference type="PROSITE" id="PS50112"/>
    </source>
</evidence>
<gene>
    <name evidence="4" type="ORF">NBG4_1490001</name>
</gene>
<dbReference type="SUPFAM" id="SSF55874">
    <property type="entry name" value="ATPase domain of HSP90 chaperone/DNA topoisomerase II/histidine kinase"/>
    <property type="match status" value="1"/>
</dbReference>
<dbReference type="InterPro" id="IPR011495">
    <property type="entry name" value="Sig_transdc_His_kin_sub2_dim/P"/>
</dbReference>
<keyword evidence="5" id="KW-1185">Reference proteome</keyword>
<organism evidence="4 5">
    <name type="scientific">Candidatus Sulfobium mesophilum</name>
    <dbReference type="NCBI Taxonomy" id="2016548"/>
    <lineage>
        <taxon>Bacteria</taxon>
        <taxon>Pseudomonadati</taxon>
        <taxon>Nitrospirota</taxon>
        <taxon>Nitrospiria</taxon>
        <taxon>Nitrospirales</taxon>
        <taxon>Nitrospiraceae</taxon>
        <taxon>Candidatus Sulfobium</taxon>
    </lineage>
</organism>
<dbReference type="SMART" id="SM00091">
    <property type="entry name" value="PAS"/>
    <property type="match status" value="1"/>
</dbReference>
<evidence type="ECO:0000313" key="4">
    <source>
        <dbReference type="EMBL" id="SPP99999.1"/>
    </source>
</evidence>
<evidence type="ECO:0000259" key="3">
    <source>
        <dbReference type="PROSITE" id="PS50113"/>
    </source>
</evidence>
<dbReference type="Gene3D" id="3.30.450.20">
    <property type="entry name" value="PAS domain"/>
    <property type="match status" value="1"/>
</dbReference>
<feature type="transmembrane region" description="Helical" evidence="1">
    <location>
        <begin position="49"/>
        <end position="71"/>
    </location>
</feature>
<dbReference type="PANTHER" id="PTHR43065">
    <property type="entry name" value="SENSOR HISTIDINE KINASE"/>
    <property type="match status" value="1"/>
</dbReference>
<dbReference type="NCBIfam" id="TIGR00229">
    <property type="entry name" value="sensory_box"/>
    <property type="match status" value="1"/>
</dbReference>
<dbReference type="PROSITE" id="PS50112">
    <property type="entry name" value="PAS"/>
    <property type="match status" value="1"/>
</dbReference>
<evidence type="ECO:0008006" key="6">
    <source>
        <dbReference type="Google" id="ProtNLM"/>
    </source>
</evidence>
<keyword evidence="1" id="KW-0472">Membrane</keyword>
<keyword evidence="1" id="KW-1133">Transmembrane helix</keyword>
<dbReference type="InterPro" id="IPR000700">
    <property type="entry name" value="PAS-assoc_C"/>
</dbReference>
<proteinExistence type="predicted"/>
<sequence length="448" mass="50939">MAVKLIKVTGNLISWGLISLSILFMAIRRSMALLQFLTDGDRSQLGLPFVTAGLITSALMLAGVVLISPLFKSMAEEITRRKKTEEALIKSEKRLSSVTANLAEGIYVFDKSGRLTFMNPEAERLLGWTIEELNEHGPHNLVHFRRPDGTPLPLEECRMHSVSRTGKVFSSTDEVFVRKDGTVFPISVITSPIRENDELVASVTVFQDITEKKRLDDRLKKSLSEKEILLREVHHRVKNNMMVISSLLRIQSKALDEPKSLEIFRECQNRIGTMMKIYEKLYKAPDLTRVNFNEYIKDLTITLFDSYNIDPDRIGVELSLSDIPIDIEKAIPCGLIINELISNALKYGFPDGRSGIIRVSLHPLEEETAELIVYNNGLEIPETIDIHNTETFGLQLVRLLAKQLWGEYRLRRDNGTEFRIAFKYGPDRHKTRRHHTARQTAVAKGVRA</sequence>
<evidence type="ECO:0000313" key="5">
    <source>
        <dbReference type="Proteomes" id="UP000245125"/>
    </source>
</evidence>